<dbReference type="InterPro" id="IPR006336">
    <property type="entry name" value="GCS2"/>
</dbReference>
<evidence type="ECO:0000256" key="4">
    <source>
        <dbReference type="PIRNR" id="PIRNR017901"/>
    </source>
</evidence>
<keyword evidence="2 4" id="KW-0547">Nucleotide-binding</keyword>
<keyword evidence="3 4" id="KW-0067">ATP-binding</keyword>
<dbReference type="AlphaFoldDB" id="A0A2Z3GSE4"/>
<organism evidence="5 6">
    <name type="scientific">Gemmata obscuriglobus</name>
    <dbReference type="NCBI Taxonomy" id="114"/>
    <lineage>
        <taxon>Bacteria</taxon>
        <taxon>Pseudomonadati</taxon>
        <taxon>Planctomycetota</taxon>
        <taxon>Planctomycetia</taxon>
        <taxon>Gemmatales</taxon>
        <taxon>Gemmataceae</taxon>
        <taxon>Gemmata</taxon>
    </lineage>
</organism>
<dbReference type="Pfam" id="PF04107">
    <property type="entry name" value="GCS2"/>
    <property type="match status" value="1"/>
</dbReference>
<reference evidence="5 6" key="1">
    <citation type="submission" date="2018-01" db="EMBL/GenBank/DDBJ databases">
        <title>G. obscuriglobus.</title>
        <authorList>
            <person name="Franke J."/>
            <person name="Blomberg W."/>
            <person name="Selmecki A."/>
        </authorList>
    </citation>
    <scope>NUCLEOTIDE SEQUENCE [LARGE SCALE GENOMIC DNA]</scope>
    <source>
        <strain evidence="5 6">DSM 5831</strain>
    </source>
</reference>
<dbReference type="PANTHER" id="PTHR34378:SF1">
    <property type="entry name" value="GLUTAMATE--CYSTEINE LIGASE, CHLOROPLASTIC"/>
    <property type="match status" value="1"/>
</dbReference>
<gene>
    <name evidence="5" type="ORF">C1280_06380</name>
</gene>
<dbReference type="OrthoDB" id="9780152at2"/>
<keyword evidence="1 4" id="KW-0436">Ligase</keyword>
<keyword evidence="6" id="KW-1185">Reference proteome</keyword>
<dbReference type="EMBL" id="CP025958">
    <property type="protein sequence ID" value="AWM36683.1"/>
    <property type="molecule type" value="Genomic_DNA"/>
</dbReference>
<comment type="function">
    <text evidence="4">Catalyzes the synthesis of gamma-glutamylcysteine (gamma-GC).</text>
</comment>
<accession>A0A2Z3GSE4</accession>
<dbReference type="RefSeq" id="WP_010046568.1">
    <property type="nucleotide sequence ID" value="NZ_CP025958.1"/>
</dbReference>
<comment type="similarity">
    <text evidence="4">Belongs to the glutamate--cysteine ligase type 2 family. EgtA subfamily.</text>
</comment>
<dbReference type="KEGG" id="gog:C1280_06380"/>
<sequence>MSTHLPGTGVDDTPVTERDLVEYFHEGSKPTPAWRVGAEFEKFALDRGTGQQIGFDAGIEGVLHALATHFAWEPHTEAGRLTTLTRGRSTVSVEPGGQLELSTAPTARLSELRAEFETHLHELRAVTDPAKVAWVAAGVTPFSAVEDIPLNPRPRHRLMAEYLPTRCPHGLHMMKATASTQVTFDYKSEADAGRKLAVALKLGPVVNALFANAPLYAGRRTEFVSFRGHIWHNMDPDRSGLLTDLLADEITFDRWVQFVLDVPLLLLTDGESLKPAPGATFREFLHKGIDGRHPTRHDWDVHLSTVFTEARLKRFMEVRGADATPAPLVLAVPAVWKGLLYDAAALAAATDLAGNFTPEELRPLSEAIARRGMRAEHRGIPLARWCHEVTAIADTGLKRQGEDVTFLEPVRELLDAGRSPGEMWPRGGDVAQLLGAVEYTGLLS</sequence>
<evidence type="ECO:0000256" key="2">
    <source>
        <dbReference type="ARBA" id="ARBA00022741"/>
    </source>
</evidence>
<protein>
    <recommendedName>
        <fullName evidence="4">Glutamate--cysteine ligase</fullName>
        <ecNumber evidence="4">6.3.2.2</ecNumber>
    </recommendedName>
</protein>
<dbReference type="PIRSF" id="PIRSF017901">
    <property type="entry name" value="GCL"/>
    <property type="match status" value="1"/>
</dbReference>
<evidence type="ECO:0000256" key="1">
    <source>
        <dbReference type="ARBA" id="ARBA00022598"/>
    </source>
</evidence>
<dbReference type="InterPro" id="IPR035434">
    <property type="entry name" value="GCL_bact_plant"/>
</dbReference>
<evidence type="ECO:0000256" key="3">
    <source>
        <dbReference type="ARBA" id="ARBA00022840"/>
    </source>
</evidence>
<dbReference type="SUPFAM" id="SSF55931">
    <property type="entry name" value="Glutamine synthetase/guanido kinase"/>
    <property type="match status" value="1"/>
</dbReference>
<evidence type="ECO:0000313" key="5">
    <source>
        <dbReference type="EMBL" id="AWM36683.1"/>
    </source>
</evidence>
<dbReference type="PANTHER" id="PTHR34378">
    <property type="entry name" value="GLUTAMATE--CYSTEINE LIGASE, CHLOROPLASTIC"/>
    <property type="match status" value="1"/>
</dbReference>
<proteinExistence type="inferred from homology"/>
<evidence type="ECO:0000313" key="6">
    <source>
        <dbReference type="Proteomes" id="UP000245802"/>
    </source>
</evidence>
<dbReference type="GO" id="GO:0005524">
    <property type="term" value="F:ATP binding"/>
    <property type="evidence" value="ECO:0007669"/>
    <property type="project" value="UniProtKB-UniRule"/>
</dbReference>
<dbReference type="GO" id="GO:0004357">
    <property type="term" value="F:glutamate-cysteine ligase activity"/>
    <property type="evidence" value="ECO:0007669"/>
    <property type="project" value="UniProtKB-UniRule"/>
</dbReference>
<dbReference type="EC" id="6.3.2.2" evidence="4"/>
<dbReference type="Proteomes" id="UP000245802">
    <property type="component" value="Chromosome"/>
</dbReference>
<comment type="catalytic activity">
    <reaction evidence="4">
        <text>L-cysteine + L-glutamate + ATP = gamma-L-glutamyl-L-cysteine + ADP + phosphate + H(+)</text>
        <dbReference type="Rhea" id="RHEA:13285"/>
        <dbReference type="ChEBI" id="CHEBI:15378"/>
        <dbReference type="ChEBI" id="CHEBI:29985"/>
        <dbReference type="ChEBI" id="CHEBI:30616"/>
        <dbReference type="ChEBI" id="CHEBI:35235"/>
        <dbReference type="ChEBI" id="CHEBI:43474"/>
        <dbReference type="ChEBI" id="CHEBI:58173"/>
        <dbReference type="ChEBI" id="CHEBI:456216"/>
        <dbReference type="EC" id="6.3.2.2"/>
    </reaction>
</comment>
<name>A0A2Z3GSE4_9BACT</name>
<dbReference type="GO" id="GO:0006750">
    <property type="term" value="P:glutathione biosynthetic process"/>
    <property type="evidence" value="ECO:0007669"/>
    <property type="project" value="UniProtKB-UniRule"/>
</dbReference>
<dbReference type="Gene3D" id="3.30.590.20">
    <property type="match status" value="1"/>
</dbReference>
<dbReference type="InterPro" id="IPR014746">
    <property type="entry name" value="Gln_synth/guanido_kin_cat_dom"/>
</dbReference>